<dbReference type="Gene3D" id="3.40.50.2300">
    <property type="match status" value="2"/>
</dbReference>
<dbReference type="PANTHER" id="PTHR35271">
    <property type="entry name" value="ABC TRANSPORTER, SUBSTRATE-BINDING LIPOPROTEIN-RELATED"/>
    <property type="match status" value="1"/>
</dbReference>
<reference evidence="1 2" key="1">
    <citation type="submission" date="2019-03" db="EMBL/GenBank/DDBJ databases">
        <title>Genomic Encyclopedia of Type Strains, Phase IV (KMG-IV): sequencing the most valuable type-strain genomes for metagenomic binning, comparative biology and taxonomic classification.</title>
        <authorList>
            <person name="Goeker M."/>
        </authorList>
    </citation>
    <scope>NUCLEOTIDE SEQUENCE [LARGE SCALE GENOMIC DNA]</scope>
    <source>
        <strain evidence="1 2">DSM 100309</strain>
    </source>
</reference>
<dbReference type="Proteomes" id="UP000295367">
    <property type="component" value="Unassembled WGS sequence"/>
</dbReference>
<dbReference type="PANTHER" id="PTHR35271:SF1">
    <property type="entry name" value="ABC TRANSPORTER, SUBSTRATE-BINDING LIPOPROTEIN"/>
    <property type="match status" value="1"/>
</dbReference>
<dbReference type="OrthoDB" id="9178917at2"/>
<dbReference type="RefSeq" id="WP_124945658.1">
    <property type="nucleotide sequence ID" value="NZ_BHVT01000017.1"/>
</dbReference>
<name>A0A4R3Y6A7_9PROT</name>
<accession>A0A4R3Y6A7</accession>
<keyword evidence="2" id="KW-1185">Reference proteome</keyword>
<comment type="caution">
    <text evidence="1">The sequence shown here is derived from an EMBL/GenBank/DDBJ whole genome shotgun (WGS) entry which is preliminary data.</text>
</comment>
<dbReference type="Pfam" id="PF04392">
    <property type="entry name" value="ABC_sub_bind"/>
    <property type="match status" value="1"/>
</dbReference>
<evidence type="ECO:0000313" key="1">
    <source>
        <dbReference type="EMBL" id="TCV87347.1"/>
    </source>
</evidence>
<organism evidence="1 2">
    <name type="scientific">Sulfurirhabdus autotrophica</name>
    <dbReference type="NCBI Taxonomy" id="1706046"/>
    <lineage>
        <taxon>Bacteria</taxon>
        <taxon>Pseudomonadati</taxon>
        <taxon>Pseudomonadota</taxon>
        <taxon>Betaproteobacteria</taxon>
        <taxon>Nitrosomonadales</taxon>
        <taxon>Sulfuricellaceae</taxon>
        <taxon>Sulfurirhabdus</taxon>
    </lineage>
</organism>
<dbReference type="InterPro" id="IPR007487">
    <property type="entry name" value="ABC_transpt-TYRBP-like"/>
</dbReference>
<protein>
    <submittedName>
        <fullName evidence="1">ABC-type uncharacterized transport system substrate-binding protein</fullName>
    </submittedName>
</protein>
<proteinExistence type="predicted"/>
<dbReference type="AlphaFoldDB" id="A0A4R3Y6A7"/>
<gene>
    <name evidence="1" type="ORF">EDC63_10512</name>
</gene>
<evidence type="ECO:0000313" key="2">
    <source>
        <dbReference type="Proteomes" id="UP000295367"/>
    </source>
</evidence>
<dbReference type="EMBL" id="SMCO01000005">
    <property type="protein sequence ID" value="TCV87347.1"/>
    <property type="molecule type" value="Genomic_DNA"/>
</dbReference>
<sequence>MSIFPNIAQAESRLLLLLSEKSGAYLEVAQAIQSGLKDRKSQLVVGMSDVEELVRSGMTIQPHLIVAIGVKAAEAAAHMDTHPPVLNLLVPKQSFERIAKSNSASEIQKFSAIYIDQPYSRQLDLIRVMFTDQRRVGVLYGPSSKGSINSLVSVARQKKLQIVAREIGAENELISVLKSLLTEVDVLLALPEPTVFNNMNIQGILLTTYRFGDPVIAFSPSYVRAGALAALYSSPDQVGTEAVDAIIKMVKGNSIVLPSPQYPQTFSISINRQVARSLGITVDEDSVLYEKLKKWVEQE</sequence>